<dbReference type="RefSeq" id="WP_313875780.1">
    <property type="nucleotide sequence ID" value="NZ_JAVBIK010000001.1"/>
</dbReference>
<feature type="domain" description="EamA" evidence="2">
    <location>
        <begin position="3"/>
        <end position="131"/>
    </location>
</feature>
<keyword evidence="1" id="KW-0472">Membrane</keyword>
<keyword evidence="1" id="KW-0812">Transmembrane</keyword>
<dbReference type="InterPro" id="IPR000620">
    <property type="entry name" value="EamA_dom"/>
</dbReference>
<evidence type="ECO:0000313" key="4">
    <source>
        <dbReference type="Proteomes" id="UP001321700"/>
    </source>
</evidence>
<dbReference type="SUPFAM" id="SSF103481">
    <property type="entry name" value="Multidrug resistance efflux transporter EmrE"/>
    <property type="match status" value="1"/>
</dbReference>
<feature type="transmembrane region" description="Helical" evidence="1">
    <location>
        <begin position="219"/>
        <end position="241"/>
    </location>
</feature>
<keyword evidence="4" id="KW-1185">Reference proteome</keyword>
<evidence type="ECO:0000313" key="3">
    <source>
        <dbReference type="EMBL" id="MDT7520150.1"/>
    </source>
</evidence>
<feature type="transmembrane region" description="Helical" evidence="1">
    <location>
        <begin position="276"/>
        <end position="294"/>
    </location>
</feature>
<sequence>MAGLAAGALWGLVFVAPALAPGLLPVDLAAGRFAVFGLVSLLIVGVGYFRGRSRMPTWRQAGAAALLSALGFSGYYLLLVYAIRDAGVAVPTMIIGTVPVWVMLLGKPVGLRWRSLIPGLLLTLTGVALMMAADSASGTDARPHGWVFWRGVLYGLLAMASWVVFAILNSAWLKRHTGVQLADWTSWMGVSSGVAAGALWGLMGTPLELLLAHTDTARAAMVCIATGVGSAWVATMLWNFASRRLSASLCGQLIVSETLFALFYAFLVHGDWPHPLQWWASGIFLLGLMASVRAHR</sequence>
<keyword evidence="1" id="KW-1133">Transmembrane helix</keyword>
<comment type="caution">
    <text evidence="3">The sequence shown here is derived from an EMBL/GenBank/DDBJ whole genome shotgun (WGS) entry which is preliminary data.</text>
</comment>
<feature type="transmembrane region" description="Helical" evidence="1">
    <location>
        <begin position="253"/>
        <end position="270"/>
    </location>
</feature>
<feature type="transmembrane region" description="Helical" evidence="1">
    <location>
        <begin position="88"/>
        <end position="106"/>
    </location>
</feature>
<feature type="transmembrane region" description="Helical" evidence="1">
    <location>
        <begin position="184"/>
        <end position="203"/>
    </location>
</feature>
<feature type="transmembrane region" description="Helical" evidence="1">
    <location>
        <begin position="152"/>
        <end position="172"/>
    </location>
</feature>
<dbReference type="EMBL" id="JAVBIK010000001">
    <property type="protein sequence ID" value="MDT7520150.1"/>
    <property type="molecule type" value="Genomic_DNA"/>
</dbReference>
<reference evidence="3 4" key="1">
    <citation type="submission" date="2023-08" db="EMBL/GenBank/DDBJ databases">
        <title>Rhodoferax potami sp. nov. and Rhodoferax mekongensis sp. nov., isolated from the Mekong River in Thailand.</title>
        <authorList>
            <person name="Kitikhun S."/>
            <person name="Charoenyingcharoen P."/>
            <person name="Siriarchawattana P."/>
            <person name="Likhitrattanapisal S."/>
            <person name="Nilsakha T."/>
            <person name="Chanpet A."/>
            <person name="Rattanawaree P."/>
            <person name="Ingsriswang S."/>
        </authorList>
    </citation>
    <scope>NUCLEOTIDE SEQUENCE [LARGE SCALE GENOMIC DNA]</scope>
    <source>
        <strain evidence="3 4">TBRC 17660</strain>
    </source>
</reference>
<dbReference type="Pfam" id="PF00892">
    <property type="entry name" value="EamA"/>
    <property type="match status" value="2"/>
</dbReference>
<feature type="transmembrane region" description="Helical" evidence="1">
    <location>
        <begin position="61"/>
        <end position="82"/>
    </location>
</feature>
<dbReference type="InterPro" id="IPR037185">
    <property type="entry name" value="EmrE-like"/>
</dbReference>
<feature type="transmembrane region" description="Helical" evidence="1">
    <location>
        <begin position="113"/>
        <end position="132"/>
    </location>
</feature>
<dbReference type="Proteomes" id="UP001321700">
    <property type="component" value="Unassembled WGS sequence"/>
</dbReference>
<gene>
    <name evidence="3" type="ORF">RAE19_15790</name>
</gene>
<name>A0ABU3KQQ9_9BURK</name>
<evidence type="ECO:0000259" key="2">
    <source>
        <dbReference type="Pfam" id="PF00892"/>
    </source>
</evidence>
<proteinExistence type="predicted"/>
<protein>
    <submittedName>
        <fullName evidence="3">DMT family transporter</fullName>
    </submittedName>
</protein>
<feature type="domain" description="EamA" evidence="2">
    <location>
        <begin position="150"/>
        <end position="290"/>
    </location>
</feature>
<organism evidence="3 4">
    <name type="scientific">Rhodoferax potami</name>
    <dbReference type="NCBI Taxonomy" id="3068338"/>
    <lineage>
        <taxon>Bacteria</taxon>
        <taxon>Pseudomonadati</taxon>
        <taxon>Pseudomonadota</taxon>
        <taxon>Betaproteobacteria</taxon>
        <taxon>Burkholderiales</taxon>
        <taxon>Comamonadaceae</taxon>
        <taxon>Rhodoferax</taxon>
    </lineage>
</organism>
<feature type="transmembrane region" description="Helical" evidence="1">
    <location>
        <begin position="28"/>
        <end position="49"/>
    </location>
</feature>
<accession>A0ABU3KQQ9</accession>
<evidence type="ECO:0000256" key="1">
    <source>
        <dbReference type="SAM" id="Phobius"/>
    </source>
</evidence>